<sequence length="267" mass="29895">MGDYFEGQSQATTHHGDVELDPNILACLPQNCRVISCKGHGASNWNQTARLDIETTGDDGTQRRESYFLKLVTGPNGRGMVHGEYESMFLIHETIPKFAARPLAWGACTEPDKHYILFSFHELAPGLPDVDNFAHAVSQLHSLTSGASPNGKFGFHVTTFNGTLPQDNTWTDTWEEFYIRGMRRMFQLEEKAHGPSEELSALVRPFLEVVIPRLLRPMETAGRCIKPVLIHGDLWIGNVSTEPNTKSPIMFDASAFWGHHECKLSTQ</sequence>
<accession>A0ABR1H6Y8</accession>
<dbReference type="EC" id="2.7.1.172" evidence="1"/>
<dbReference type="Proteomes" id="UP001498476">
    <property type="component" value="Unassembled WGS sequence"/>
</dbReference>
<keyword evidence="4" id="KW-1185">Reference proteome</keyword>
<comment type="caution">
    <text evidence="3">The sequence shown here is derived from an EMBL/GenBank/DDBJ whole genome shotgun (WGS) entry which is preliminary data.</text>
</comment>
<comment type="catalytic activity">
    <reaction evidence="2">
        <text>N(6)-D-ribulosyl-L-lysyl-[protein] + ATP = N(6)-(3-O-phospho-D-ribulosyl)-L-lysyl-[protein] + ADP + H(+)</text>
        <dbReference type="Rhea" id="RHEA:48432"/>
        <dbReference type="Rhea" id="RHEA-COMP:12103"/>
        <dbReference type="Rhea" id="RHEA-COMP:12104"/>
        <dbReference type="ChEBI" id="CHEBI:15378"/>
        <dbReference type="ChEBI" id="CHEBI:30616"/>
        <dbReference type="ChEBI" id="CHEBI:90418"/>
        <dbReference type="ChEBI" id="CHEBI:90420"/>
        <dbReference type="ChEBI" id="CHEBI:456216"/>
        <dbReference type="EC" id="2.7.1.172"/>
    </reaction>
    <physiologicalReaction direction="left-to-right" evidence="2">
        <dbReference type="Rhea" id="RHEA:48433"/>
    </physiologicalReaction>
</comment>
<dbReference type="PANTHER" id="PTHR12149">
    <property type="entry name" value="FRUCTOSAMINE 3 KINASE-RELATED PROTEIN"/>
    <property type="match status" value="1"/>
</dbReference>
<dbReference type="InterPro" id="IPR011009">
    <property type="entry name" value="Kinase-like_dom_sf"/>
</dbReference>
<protein>
    <recommendedName>
        <fullName evidence="1">protein-ribulosamine 3-kinase</fullName>
        <ecNumber evidence="1">2.7.1.172</ecNumber>
    </recommendedName>
</protein>
<dbReference type="EMBL" id="JAZAVJ010000063">
    <property type="protein sequence ID" value="KAK7416888.1"/>
    <property type="molecule type" value="Genomic_DNA"/>
</dbReference>
<evidence type="ECO:0000313" key="3">
    <source>
        <dbReference type="EMBL" id="KAK7416888.1"/>
    </source>
</evidence>
<evidence type="ECO:0000256" key="1">
    <source>
        <dbReference type="ARBA" id="ARBA00011961"/>
    </source>
</evidence>
<name>A0ABR1H6Y8_9HYPO</name>
<reference evidence="3 4" key="1">
    <citation type="journal article" date="2025" name="Microbiol. Resour. Announc.">
        <title>Draft genome sequences for Neonectria magnoliae and Neonectria punicea, canker pathogens of Liriodendron tulipifera and Acer saccharum in West Virginia.</title>
        <authorList>
            <person name="Petronek H.M."/>
            <person name="Kasson M.T."/>
            <person name="Metheny A.M."/>
            <person name="Stauder C.M."/>
            <person name="Lovett B."/>
            <person name="Lynch S.C."/>
            <person name="Garnas J.R."/>
            <person name="Kasson L.R."/>
            <person name="Stajich J.E."/>
        </authorList>
    </citation>
    <scope>NUCLEOTIDE SEQUENCE [LARGE SCALE GENOMIC DNA]</scope>
    <source>
        <strain evidence="3 4">NRRL 64653</strain>
    </source>
</reference>
<evidence type="ECO:0000256" key="2">
    <source>
        <dbReference type="ARBA" id="ARBA00048655"/>
    </source>
</evidence>
<dbReference type="Pfam" id="PF03881">
    <property type="entry name" value="Fructosamin_kin"/>
    <property type="match status" value="1"/>
</dbReference>
<dbReference type="InterPro" id="IPR016477">
    <property type="entry name" value="Fructo-/Ketosamine-3-kinase"/>
</dbReference>
<proteinExistence type="predicted"/>
<dbReference type="PANTHER" id="PTHR12149:SF8">
    <property type="entry name" value="PROTEIN-RIBULOSAMINE 3-KINASE"/>
    <property type="match status" value="1"/>
</dbReference>
<dbReference type="Gene3D" id="3.90.1200.10">
    <property type="match status" value="1"/>
</dbReference>
<evidence type="ECO:0000313" key="4">
    <source>
        <dbReference type="Proteomes" id="UP001498476"/>
    </source>
</evidence>
<organism evidence="3 4">
    <name type="scientific">Neonectria punicea</name>
    <dbReference type="NCBI Taxonomy" id="979145"/>
    <lineage>
        <taxon>Eukaryota</taxon>
        <taxon>Fungi</taxon>
        <taxon>Dikarya</taxon>
        <taxon>Ascomycota</taxon>
        <taxon>Pezizomycotina</taxon>
        <taxon>Sordariomycetes</taxon>
        <taxon>Hypocreomycetidae</taxon>
        <taxon>Hypocreales</taxon>
        <taxon>Nectriaceae</taxon>
        <taxon>Neonectria</taxon>
    </lineage>
</organism>
<dbReference type="SUPFAM" id="SSF56112">
    <property type="entry name" value="Protein kinase-like (PK-like)"/>
    <property type="match status" value="1"/>
</dbReference>
<gene>
    <name evidence="3" type="ORF">QQX98_004946</name>
</gene>